<keyword evidence="9" id="KW-1015">Disulfide bond</keyword>
<sequence length="247" mass="27804">MKLAVIFLLITCVQCAGSQFVYQDAINDIYCDKEKGYFSANFDGNQVLYVDFEDKTVVSTLPNFVDHISWDTFYGLVYSYAYNEMKEFRDAMEYIAEQLGYPPEAKEPPVSVMYVHDEVRLGSENTLICYVTGFYPPRLTVKWTRNNNNVTQGVSSSQIHINNDGTFNQFSTLKFTPQEGDMYTCTVEHSALEGPLTRYWDVEVSEPSLGPSVFCGVGLTLGLLGVATGMFFFVKGKESAERALQST</sequence>
<evidence type="ECO:0000256" key="5">
    <source>
        <dbReference type="ARBA" id="ARBA00022859"/>
    </source>
</evidence>
<feature type="signal peptide" evidence="14">
    <location>
        <begin position="1"/>
        <end position="18"/>
    </location>
</feature>
<dbReference type="PROSITE" id="PS50835">
    <property type="entry name" value="IG_LIKE"/>
    <property type="match status" value="1"/>
</dbReference>
<dbReference type="AlphaFoldDB" id="A0A6P8FKN1"/>
<dbReference type="InterPro" id="IPR001003">
    <property type="entry name" value="MHC_II_a_N"/>
</dbReference>
<protein>
    <submittedName>
        <fullName evidence="17">H-2 class II histocompatibility antigen, A-R alpha chain-like</fullName>
    </submittedName>
</protein>
<dbReference type="GeneID" id="105911413"/>
<dbReference type="PANTHER" id="PTHR19944:SF86">
    <property type="entry name" value="HLA CLASS II HISTOCOMPATIBILITY ANTIGEN, DR ALPHA CHAIN"/>
    <property type="match status" value="1"/>
</dbReference>
<reference evidence="17" key="1">
    <citation type="submission" date="2025-08" db="UniProtKB">
        <authorList>
            <consortium name="RefSeq"/>
        </authorList>
    </citation>
    <scope>IDENTIFICATION</scope>
</reference>
<evidence type="ECO:0000256" key="14">
    <source>
        <dbReference type="SAM" id="SignalP"/>
    </source>
</evidence>
<evidence type="ECO:0000256" key="3">
    <source>
        <dbReference type="ARBA" id="ARBA00022692"/>
    </source>
</evidence>
<dbReference type="Pfam" id="PF07654">
    <property type="entry name" value="C1-set"/>
    <property type="match status" value="1"/>
</dbReference>
<dbReference type="InterPro" id="IPR003006">
    <property type="entry name" value="Ig/MHC_CS"/>
</dbReference>
<evidence type="ECO:0000256" key="10">
    <source>
        <dbReference type="ARBA" id="ARBA00023180"/>
    </source>
</evidence>
<evidence type="ECO:0000313" key="17">
    <source>
        <dbReference type="RefSeq" id="XP_031426629.1"/>
    </source>
</evidence>
<evidence type="ECO:0000256" key="2">
    <source>
        <dbReference type="ARBA" id="ARBA00007394"/>
    </source>
</evidence>
<keyword evidence="8 13" id="KW-0472">Membrane</keyword>
<dbReference type="InterPro" id="IPR003597">
    <property type="entry name" value="Ig_C1-set"/>
</dbReference>
<dbReference type="Gene3D" id="2.60.40.10">
    <property type="entry name" value="Immunoglobulins"/>
    <property type="match status" value="1"/>
</dbReference>
<dbReference type="Pfam" id="PF00993">
    <property type="entry name" value="MHC_II_alpha"/>
    <property type="match status" value="1"/>
</dbReference>
<keyword evidence="6 13" id="KW-1133">Transmembrane helix</keyword>
<gene>
    <name evidence="17" type="primary">LOC105911413</name>
</gene>
<evidence type="ECO:0000256" key="11">
    <source>
        <dbReference type="ARBA" id="ARBA00023182"/>
    </source>
</evidence>
<organism evidence="16 17">
    <name type="scientific">Clupea harengus</name>
    <name type="common">Atlantic herring</name>
    <dbReference type="NCBI Taxonomy" id="7950"/>
    <lineage>
        <taxon>Eukaryota</taxon>
        <taxon>Metazoa</taxon>
        <taxon>Chordata</taxon>
        <taxon>Craniata</taxon>
        <taxon>Vertebrata</taxon>
        <taxon>Euteleostomi</taxon>
        <taxon>Actinopterygii</taxon>
        <taxon>Neopterygii</taxon>
        <taxon>Teleostei</taxon>
        <taxon>Clupei</taxon>
        <taxon>Clupeiformes</taxon>
        <taxon>Clupeoidei</taxon>
        <taxon>Clupeidae</taxon>
        <taxon>Clupea</taxon>
    </lineage>
</organism>
<evidence type="ECO:0000256" key="8">
    <source>
        <dbReference type="ARBA" id="ARBA00023136"/>
    </source>
</evidence>
<dbReference type="InterPro" id="IPR013783">
    <property type="entry name" value="Ig-like_fold"/>
</dbReference>
<dbReference type="InterPro" id="IPR011162">
    <property type="entry name" value="MHC_I/II-like_Ag-recog"/>
</dbReference>
<evidence type="ECO:0000256" key="4">
    <source>
        <dbReference type="ARBA" id="ARBA00022729"/>
    </source>
</evidence>
<keyword evidence="16" id="KW-1185">Reference proteome</keyword>
<dbReference type="InterPro" id="IPR014745">
    <property type="entry name" value="MHC_II_a/b_N"/>
</dbReference>
<dbReference type="SUPFAM" id="SSF48726">
    <property type="entry name" value="Immunoglobulin"/>
    <property type="match status" value="1"/>
</dbReference>
<keyword evidence="12" id="KW-0393">Immunoglobulin domain</keyword>
<dbReference type="InterPro" id="IPR007110">
    <property type="entry name" value="Ig-like_dom"/>
</dbReference>
<evidence type="ECO:0000256" key="13">
    <source>
        <dbReference type="SAM" id="Phobius"/>
    </source>
</evidence>
<feature type="transmembrane region" description="Helical" evidence="13">
    <location>
        <begin position="209"/>
        <end position="234"/>
    </location>
</feature>
<keyword evidence="10" id="KW-0325">Glycoprotein</keyword>
<dbReference type="Proteomes" id="UP000515152">
    <property type="component" value="Chromosome 7"/>
</dbReference>
<dbReference type="InterPro" id="IPR050160">
    <property type="entry name" value="MHC/Immunoglobulin"/>
</dbReference>
<dbReference type="InterPro" id="IPR036179">
    <property type="entry name" value="Ig-like_dom_sf"/>
</dbReference>
<evidence type="ECO:0000256" key="12">
    <source>
        <dbReference type="ARBA" id="ARBA00023319"/>
    </source>
</evidence>
<keyword evidence="7" id="KW-1064">Adaptive immunity</keyword>
<feature type="domain" description="Ig-like" evidence="15">
    <location>
        <begin position="108"/>
        <end position="197"/>
    </location>
</feature>
<dbReference type="GO" id="GO:0002504">
    <property type="term" value="P:antigen processing and presentation of peptide or polysaccharide antigen via MHC class II"/>
    <property type="evidence" value="ECO:0007669"/>
    <property type="project" value="UniProtKB-KW"/>
</dbReference>
<evidence type="ECO:0000256" key="7">
    <source>
        <dbReference type="ARBA" id="ARBA00023130"/>
    </source>
</evidence>
<dbReference type="RefSeq" id="XP_031426629.1">
    <property type="nucleotide sequence ID" value="XM_031570769.2"/>
</dbReference>
<evidence type="ECO:0000256" key="1">
    <source>
        <dbReference type="ARBA" id="ARBA00004479"/>
    </source>
</evidence>
<dbReference type="Gene3D" id="3.10.320.10">
    <property type="entry name" value="Class II Histocompatibility Antigen, M Beta Chain, Chain B, domain 1"/>
    <property type="match status" value="1"/>
</dbReference>
<comment type="similarity">
    <text evidence="2">Belongs to the MHC class II family.</text>
</comment>
<accession>A0A6P8FKN1</accession>
<proteinExistence type="inferred from homology"/>
<dbReference type="PROSITE" id="PS00290">
    <property type="entry name" value="IG_MHC"/>
    <property type="match status" value="1"/>
</dbReference>
<evidence type="ECO:0000259" key="15">
    <source>
        <dbReference type="PROSITE" id="PS50835"/>
    </source>
</evidence>
<keyword evidence="5" id="KW-0391">Immunity</keyword>
<keyword evidence="3 13" id="KW-0812">Transmembrane</keyword>
<feature type="chain" id="PRO_5028130069" evidence="14">
    <location>
        <begin position="19"/>
        <end position="247"/>
    </location>
</feature>
<evidence type="ECO:0000256" key="9">
    <source>
        <dbReference type="ARBA" id="ARBA00023157"/>
    </source>
</evidence>
<evidence type="ECO:0000256" key="6">
    <source>
        <dbReference type="ARBA" id="ARBA00022989"/>
    </source>
</evidence>
<dbReference type="OrthoDB" id="8925804at2759"/>
<dbReference type="KEGG" id="char:105911413"/>
<evidence type="ECO:0000313" key="16">
    <source>
        <dbReference type="Proteomes" id="UP000515152"/>
    </source>
</evidence>
<dbReference type="PANTHER" id="PTHR19944">
    <property type="entry name" value="MHC CLASS II-RELATED"/>
    <property type="match status" value="1"/>
</dbReference>
<dbReference type="SMART" id="SM00407">
    <property type="entry name" value="IGc1"/>
    <property type="match status" value="1"/>
</dbReference>
<keyword evidence="11" id="KW-0491">MHC II</keyword>
<dbReference type="GO" id="GO:0002250">
    <property type="term" value="P:adaptive immune response"/>
    <property type="evidence" value="ECO:0007669"/>
    <property type="project" value="UniProtKB-KW"/>
</dbReference>
<comment type="subcellular location">
    <subcellularLocation>
        <location evidence="1">Membrane</location>
        <topology evidence="1">Single-pass type I membrane protein</topology>
    </subcellularLocation>
</comment>
<keyword evidence="4 14" id="KW-0732">Signal</keyword>
<dbReference type="SUPFAM" id="SSF54452">
    <property type="entry name" value="MHC antigen-recognition domain"/>
    <property type="match status" value="1"/>
</dbReference>
<name>A0A6P8FKN1_CLUHA</name>
<dbReference type="GO" id="GO:0042613">
    <property type="term" value="C:MHC class II protein complex"/>
    <property type="evidence" value="ECO:0007669"/>
    <property type="project" value="UniProtKB-KW"/>
</dbReference>